<dbReference type="PANTHER" id="PTHR45033">
    <property type="match status" value="1"/>
</dbReference>
<dbReference type="InterPro" id="IPR020843">
    <property type="entry name" value="ER"/>
</dbReference>
<evidence type="ECO:0000259" key="1">
    <source>
        <dbReference type="SMART" id="SM00829"/>
    </source>
</evidence>
<name>A0A9P6FY20_9FUNG</name>
<proteinExistence type="predicted"/>
<dbReference type="AlphaFoldDB" id="A0A9P6FY20"/>
<evidence type="ECO:0000313" key="3">
    <source>
        <dbReference type="Proteomes" id="UP000780801"/>
    </source>
</evidence>
<dbReference type="InterPro" id="IPR052711">
    <property type="entry name" value="Zinc_ADH-like"/>
</dbReference>
<comment type="caution">
    <text evidence="2">The sequence shown here is derived from an EMBL/GenBank/DDBJ whole genome shotgun (WGS) entry which is preliminary data.</text>
</comment>
<dbReference type="PANTHER" id="PTHR45033:SF3">
    <property type="entry name" value="DEHYDROGENASE, PUTATIVE (AFU_ORTHOLOGUE AFUA_2G13270)-RELATED"/>
    <property type="match status" value="1"/>
</dbReference>
<dbReference type="InterPro" id="IPR036291">
    <property type="entry name" value="NAD(P)-bd_dom_sf"/>
</dbReference>
<feature type="domain" description="Enoyl reductase (ER)" evidence="1">
    <location>
        <begin position="16"/>
        <end position="254"/>
    </location>
</feature>
<dbReference type="Gene3D" id="3.90.180.10">
    <property type="entry name" value="Medium-chain alcohol dehydrogenases, catalytic domain"/>
    <property type="match status" value="2"/>
</dbReference>
<keyword evidence="3" id="KW-1185">Reference proteome</keyword>
<accession>A0A9P6FY20</accession>
<dbReference type="SMART" id="SM00829">
    <property type="entry name" value="PKS_ER"/>
    <property type="match status" value="1"/>
</dbReference>
<evidence type="ECO:0000313" key="2">
    <source>
        <dbReference type="EMBL" id="KAF9583723.1"/>
    </source>
</evidence>
<dbReference type="Pfam" id="PF08240">
    <property type="entry name" value="ADH_N"/>
    <property type="match status" value="1"/>
</dbReference>
<dbReference type="InterPro" id="IPR013154">
    <property type="entry name" value="ADH-like_N"/>
</dbReference>
<sequence>MPSAVVIKHASGPDARTSAKVVDLVTPTLAENQALVQVDAVSLNHRDLWLLRGVSYHAIRDGSIIGSDGVGRIARLSTPSNRLKVNDRVVVMPSIGWNDDPRGPEDETQYFLLDDAKIEKAIQLGAKGGANYKKENWEEDLLKATKGALIDVVIDGASGANAPIILSKVLHQGGFFVNYGTTAGTLEWSMSAVGRNVELKASTMGSRKEFEAMLEFVDKTKIRPIVSDVFKGLHKAHSAFEHLETGSQFGKVVITVKEN</sequence>
<reference evidence="2" key="1">
    <citation type="journal article" date="2020" name="Fungal Divers.">
        <title>Resolving the Mortierellaceae phylogeny through synthesis of multi-gene phylogenetics and phylogenomics.</title>
        <authorList>
            <person name="Vandepol N."/>
            <person name="Liber J."/>
            <person name="Desiro A."/>
            <person name="Na H."/>
            <person name="Kennedy M."/>
            <person name="Barry K."/>
            <person name="Grigoriev I.V."/>
            <person name="Miller A.N."/>
            <person name="O'Donnell K."/>
            <person name="Stajich J.E."/>
            <person name="Bonito G."/>
        </authorList>
    </citation>
    <scope>NUCLEOTIDE SEQUENCE</scope>
    <source>
        <strain evidence="2">KOD1015</strain>
    </source>
</reference>
<organism evidence="2 3">
    <name type="scientific">Lunasporangiospora selenospora</name>
    <dbReference type="NCBI Taxonomy" id="979761"/>
    <lineage>
        <taxon>Eukaryota</taxon>
        <taxon>Fungi</taxon>
        <taxon>Fungi incertae sedis</taxon>
        <taxon>Mucoromycota</taxon>
        <taxon>Mortierellomycotina</taxon>
        <taxon>Mortierellomycetes</taxon>
        <taxon>Mortierellales</taxon>
        <taxon>Mortierellaceae</taxon>
        <taxon>Lunasporangiospora</taxon>
    </lineage>
</organism>
<protein>
    <recommendedName>
        <fullName evidence="1">Enoyl reductase (ER) domain-containing protein</fullName>
    </recommendedName>
</protein>
<dbReference type="Pfam" id="PF13602">
    <property type="entry name" value="ADH_zinc_N_2"/>
    <property type="match status" value="1"/>
</dbReference>
<dbReference type="GO" id="GO:0016491">
    <property type="term" value="F:oxidoreductase activity"/>
    <property type="evidence" value="ECO:0007669"/>
    <property type="project" value="InterPro"/>
</dbReference>
<dbReference type="InterPro" id="IPR011032">
    <property type="entry name" value="GroES-like_sf"/>
</dbReference>
<dbReference type="Gene3D" id="3.40.50.720">
    <property type="entry name" value="NAD(P)-binding Rossmann-like Domain"/>
    <property type="match status" value="1"/>
</dbReference>
<dbReference type="SUPFAM" id="SSF50129">
    <property type="entry name" value="GroES-like"/>
    <property type="match status" value="1"/>
</dbReference>
<gene>
    <name evidence="2" type="ORF">BGW38_008757</name>
</gene>
<dbReference type="Proteomes" id="UP000780801">
    <property type="component" value="Unassembled WGS sequence"/>
</dbReference>
<dbReference type="SUPFAM" id="SSF51735">
    <property type="entry name" value="NAD(P)-binding Rossmann-fold domains"/>
    <property type="match status" value="1"/>
</dbReference>
<dbReference type="OrthoDB" id="449487at2759"/>
<dbReference type="EMBL" id="JAABOA010000613">
    <property type="protein sequence ID" value="KAF9583723.1"/>
    <property type="molecule type" value="Genomic_DNA"/>
</dbReference>